<sequence>MASGDYAPSPSNTRGFLYLYRPPLLPPIASEIHFRPEPDPRLFSTGANLIKHNSIPWAISLAQIVKIEVYAPFKAQLISDGFLDPDFLASLELAWEGYTSRNLAMQAIYTLGQPFEMNLASSTTTISVFTMRAQGSIEFRQFFVDRRTSRSPGPYTGHILVRFEISPFVKHARPSPRPPVLVLRVLKIVTPIEVVAGYDMHVPMPTEGGFLANRKG</sequence>
<dbReference type="Proteomes" id="UP000775547">
    <property type="component" value="Unassembled WGS sequence"/>
</dbReference>
<reference evidence="1" key="1">
    <citation type="submission" date="2020-07" db="EMBL/GenBank/DDBJ databases">
        <authorList>
            <person name="Nieuwenhuis M."/>
            <person name="Van De Peppel L.J.J."/>
        </authorList>
    </citation>
    <scope>NUCLEOTIDE SEQUENCE</scope>
    <source>
        <strain evidence="1">AP01</strain>
        <tissue evidence="1">Mycelium</tissue>
    </source>
</reference>
<keyword evidence="2" id="KW-1185">Reference proteome</keyword>
<name>A0A9P7G784_9AGAR</name>
<organism evidence="1 2">
    <name type="scientific">Asterophora parasitica</name>
    <dbReference type="NCBI Taxonomy" id="117018"/>
    <lineage>
        <taxon>Eukaryota</taxon>
        <taxon>Fungi</taxon>
        <taxon>Dikarya</taxon>
        <taxon>Basidiomycota</taxon>
        <taxon>Agaricomycotina</taxon>
        <taxon>Agaricomycetes</taxon>
        <taxon>Agaricomycetidae</taxon>
        <taxon>Agaricales</taxon>
        <taxon>Tricholomatineae</taxon>
        <taxon>Lyophyllaceae</taxon>
        <taxon>Asterophora</taxon>
    </lineage>
</organism>
<evidence type="ECO:0000313" key="2">
    <source>
        <dbReference type="Proteomes" id="UP000775547"/>
    </source>
</evidence>
<protein>
    <submittedName>
        <fullName evidence="1">Uncharacterized protein</fullName>
    </submittedName>
</protein>
<dbReference type="EMBL" id="JABCKV010000229">
    <property type="protein sequence ID" value="KAG5641962.1"/>
    <property type="molecule type" value="Genomic_DNA"/>
</dbReference>
<reference evidence="1" key="2">
    <citation type="submission" date="2021-10" db="EMBL/GenBank/DDBJ databases">
        <title>Phylogenomics reveals ancestral predisposition of the termite-cultivated fungus Termitomyces towards a domesticated lifestyle.</title>
        <authorList>
            <person name="Auxier B."/>
            <person name="Grum-Grzhimaylo A."/>
            <person name="Cardenas M.E."/>
            <person name="Lodge J.D."/>
            <person name="Laessoe T."/>
            <person name="Pedersen O."/>
            <person name="Smith M.E."/>
            <person name="Kuyper T.W."/>
            <person name="Franco-Molano E.A."/>
            <person name="Baroni T.J."/>
            <person name="Aanen D.K."/>
        </authorList>
    </citation>
    <scope>NUCLEOTIDE SEQUENCE</scope>
    <source>
        <strain evidence="1">AP01</strain>
        <tissue evidence="1">Mycelium</tissue>
    </source>
</reference>
<gene>
    <name evidence="1" type="ORF">DXG03_003854</name>
</gene>
<evidence type="ECO:0000313" key="1">
    <source>
        <dbReference type="EMBL" id="KAG5641962.1"/>
    </source>
</evidence>
<proteinExistence type="predicted"/>
<dbReference type="AlphaFoldDB" id="A0A9P7G784"/>
<comment type="caution">
    <text evidence="1">The sequence shown here is derived from an EMBL/GenBank/DDBJ whole genome shotgun (WGS) entry which is preliminary data.</text>
</comment>
<accession>A0A9P7G784</accession>
<dbReference type="OrthoDB" id="2961574at2759"/>